<dbReference type="InterPro" id="IPR002903">
    <property type="entry name" value="RsmH"/>
</dbReference>
<feature type="binding site" evidence="7">
    <location>
        <position position="107"/>
    </location>
    <ligand>
        <name>S-adenosyl-L-methionine</name>
        <dbReference type="ChEBI" id="CHEBI:59789"/>
    </ligand>
</feature>
<dbReference type="PANTHER" id="PTHR11265:SF0">
    <property type="entry name" value="12S RRNA N4-METHYLCYTIDINE METHYLTRANSFERASE"/>
    <property type="match status" value="1"/>
</dbReference>
<dbReference type="SUPFAM" id="SSF53335">
    <property type="entry name" value="S-adenosyl-L-methionine-dependent methyltransferases"/>
    <property type="match status" value="1"/>
</dbReference>
<keyword evidence="4 7" id="KW-0489">Methyltransferase</keyword>
<keyword evidence="5 7" id="KW-0808">Transferase</keyword>
<dbReference type="EMBL" id="CP034841">
    <property type="protein sequence ID" value="QBF34502.1"/>
    <property type="molecule type" value="Genomic_DNA"/>
</dbReference>
<feature type="binding site" evidence="7">
    <location>
        <position position="52"/>
    </location>
    <ligand>
        <name>S-adenosyl-L-methionine</name>
        <dbReference type="ChEBI" id="CHEBI:59789"/>
    </ligand>
</feature>
<dbReference type="GO" id="GO:0005737">
    <property type="term" value="C:cytoplasm"/>
    <property type="evidence" value="ECO:0007669"/>
    <property type="project" value="UniProtKB-SubCell"/>
</dbReference>
<keyword evidence="2 7" id="KW-0963">Cytoplasm</keyword>
<dbReference type="SUPFAM" id="SSF81799">
    <property type="entry name" value="Putative methyltransferase TM0872, insert domain"/>
    <property type="match status" value="1"/>
</dbReference>
<evidence type="ECO:0000256" key="2">
    <source>
        <dbReference type="ARBA" id="ARBA00022490"/>
    </source>
</evidence>
<evidence type="ECO:0000256" key="5">
    <source>
        <dbReference type="ARBA" id="ARBA00022679"/>
    </source>
</evidence>
<keyword evidence="9" id="KW-1185">Reference proteome</keyword>
<feature type="binding site" evidence="7">
    <location>
        <position position="79"/>
    </location>
    <ligand>
        <name>S-adenosyl-L-methionine</name>
        <dbReference type="ChEBI" id="CHEBI:59789"/>
    </ligand>
</feature>
<dbReference type="NCBIfam" id="TIGR00006">
    <property type="entry name" value="16S rRNA (cytosine(1402)-N(4))-methyltransferase RsmH"/>
    <property type="match status" value="1"/>
</dbReference>
<feature type="binding site" evidence="7">
    <location>
        <position position="100"/>
    </location>
    <ligand>
        <name>S-adenosyl-L-methionine</name>
        <dbReference type="ChEBI" id="CHEBI:59789"/>
    </ligand>
</feature>
<dbReference type="Proteomes" id="UP000289326">
    <property type="component" value="Chromosome"/>
</dbReference>
<feature type="binding site" evidence="7">
    <location>
        <begin position="33"/>
        <end position="35"/>
    </location>
    <ligand>
        <name>S-adenosyl-L-methionine</name>
        <dbReference type="ChEBI" id="CHEBI:59789"/>
    </ligand>
</feature>
<dbReference type="OrthoDB" id="9806637at2"/>
<dbReference type="PIRSF" id="PIRSF004486">
    <property type="entry name" value="MraW"/>
    <property type="match status" value="1"/>
</dbReference>
<comment type="function">
    <text evidence="7">Specifically methylates the N4 position of cytidine in position 1402 (C1402) of 16S rRNA.</text>
</comment>
<evidence type="ECO:0000256" key="4">
    <source>
        <dbReference type="ARBA" id="ARBA00022603"/>
    </source>
</evidence>
<dbReference type="PANTHER" id="PTHR11265">
    <property type="entry name" value="S-ADENOSYL-METHYLTRANSFERASE MRAW"/>
    <property type="match status" value="1"/>
</dbReference>
<gene>
    <name evidence="7 8" type="primary">rsmH</name>
    <name evidence="8" type="ORF">EG856_00980</name>
</gene>
<evidence type="ECO:0000256" key="6">
    <source>
        <dbReference type="ARBA" id="ARBA00022691"/>
    </source>
</evidence>
<evidence type="ECO:0000256" key="3">
    <source>
        <dbReference type="ARBA" id="ARBA00022552"/>
    </source>
</evidence>
<evidence type="ECO:0000256" key="1">
    <source>
        <dbReference type="ARBA" id="ARBA00010396"/>
    </source>
</evidence>
<dbReference type="InterPro" id="IPR029063">
    <property type="entry name" value="SAM-dependent_MTases_sf"/>
</dbReference>
<dbReference type="RefSeq" id="WP_130429280.1">
    <property type="nucleotide sequence ID" value="NZ_CP034841.1"/>
</dbReference>
<dbReference type="InterPro" id="IPR023397">
    <property type="entry name" value="SAM-dep_MeTrfase_MraW_recog"/>
</dbReference>
<organism evidence="8 9">
    <name type="scientific">Mycoplasmopsis phocirhinis</name>
    <dbReference type="NCBI Taxonomy" id="142650"/>
    <lineage>
        <taxon>Bacteria</taxon>
        <taxon>Bacillati</taxon>
        <taxon>Mycoplasmatota</taxon>
        <taxon>Mycoplasmoidales</taxon>
        <taxon>Metamycoplasmataceae</taxon>
        <taxon>Mycoplasmopsis</taxon>
    </lineage>
</organism>
<reference evidence="8 9" key="1">
    <citation type="submission" date="2019-01" db="EMBL/GenBank/DDBJ databases">
        <title>Complete sequence and annotation of the Mycoplasma phocirhinis strain 852T genome.</title>
        <authorList>
            <person name="Frasca S.Jr."/>
            <person name="Kutish G.F."/>
            <person name="Castellanos Gell J."/>
            <person name="Michaels D.L."/>
            <person name="Brown D.R."/>
        </authorList>
    </citation>
    <scope>NUCLEOTIDE SEQUENCE [LARGE SCALE GENOMIC DNA]</scope>
    <source>
        <strain evidence="8 9">852</strain>
    </source>
</reference>
<accession>A0A4V0ZAF3</accession>
<evidence type="ECO:0000313" key="9">
    <source>
        <dbReference type="Proteomes" id="UP000289326"/>
    </source>
</evidence>
<keyword evidence="3 7" id="KW-0698">rRNA processing</keyword>
<proteinExistence type="inferred from homology"/>
<keyword evidence="6 7" id="KW-0949">S-adenosyl-L-methionine</keyword>
<sequence>MKSNHYSVLLNESIQALEIKPDGVYVDLTLGMGGHSSLILQKLTTGRLIGFDKDAFAIQKSRERLSKINHNFSLIHSDFQYISEELAKLGIDYVDGIIADLGVSSPQIDNGQRGFSYNKNAYLDMRMDQNQNLDAHYIINNYDQQHLERILNDNADVKLAKRVAKAIIEHRPINTTLEFANVIRNALPAIIVKQKNPCKAIFQAIRIEVNNELESLRTMLQKSIQLLKPNSHLAIISFHSIEDGIVKKFFGNLIKSKLPVKMPVVEQKQYEVKTYQPSRIELEQNNRSRSAKLRVLTKLN</sequence>
<dbReference type="Pfam" id="PF01795">
    <property type="entry name" value="Methyltransf_5"/>
    <property type="match status" value="1"/>
</dbReference>
<dbReference type="AlphaFoldDB" id="A0A4V0ZAF3"/>
<evidence type="ECO:0000313" key="8">
    <source>
        <dbReference type="EMBL" id="QBF34502.1"/>
    </source>
</evidence>
<name>A0A4V0ZAF3_9BACT</name>
<protein>
    <recommendedName>
        <fullName evidence="7">Ribosomal RNA small subunit methyltransferase H</fullName>
        <ecNumber evidence="7">2.1.1.199</ecNumber>
    </recommendedName>
    <alternativeName>
        <fullName evidence="7">16S rRNA m(4)C1402 methyltransferase</fullName>
    </alternativeName>
    <alternativeName>
        <fullName evidence="7">rRNA (cytosine-N(4)-)-methyltransferase RsmH</fullName>
    </alternativeName>
</protein>
<dbReference type="GO" id="GO:0071424">
    <property type="term" value="F:rRNA (cytosine-N4-)-methyltransferase activity"/>
    <property type="evidence" value="ECO:0007669"/>
    <property type="project" value="UniProtKB-UniRule"/>
</dbReference>
<comment type="subcellular location">
    <subcellularLocation>
        <location evidence="7">Cytoplasm</location>
    </subcellularLocation>
</comment>
<dbReference type="GO" id="GO:0070475">
    <property type="term" value="P:rRNA base methylation"/>
    <property type="evidence" value="ECO:0007669"/>
    <property type="project" value="UniProtKB-UniRule"/>
</dbReference>
<dbReference type="EC" id="2.1.1.199" evidence="7"/>
<comment type="similarity">
    <text evidence="1 7">Belongs to the methyltransferase superfamily. RsmH family.</text>
</comment>
<comment type="catalytic activity">
    <reaction evidence="7">
        <text>cytidine(1402) in 16S rRNA + S-adenosyl-L-methionine = N(4)-methylcytidine(1402) in 16S rRNA + S-adenosyl-L-homocysteine + H(+)</text>
        <dbReference type="Rhea" id="RHEA:42928"/>
        <dbReference type="Rhea" id="RHEA-COMP:10286"/>
        <dbReference type="Rhea" id="RHEA-COMP:10287"/>
        <dbReference type="ChEBI" id="CHEBI:15378"/>
        <dbReference type="ChEBI" id="CHEBI:57856"/>
        <dbReference type="ChEBI" id="CHEBI:59789"/>
        <dbReference type="ChEBI" id="CHEBI:74506"/>
        <dbReference type="ChEBI" id="CHEBI:82748"/>
        <dbReference type="EC" id="2.1.1.199"/>
    </reaction>
</comment>
<dbReference type="Gene3D" id="3.40.50.150">
    <property type="entry name" value="Vaccinia Virus protein VP39"/>
    <property type="match status" value="1"/>
</dbReference>
<evidence type="ECO:0000256" key="7">
    <source>
        <dbReference type="HAMAP-Rule" id="MF_01007"/>
    </source>
</evidence>
<dbReference type="HAMAP" id="MF_01007">
    <property type="entry name" value="16SrRNA_methyltr_H"/>
    <property type="match status" value="1"/>
</dbReference>
<dbReference type="KEGG" id="mphi:EG856_00980"/>
<dbReference type="Gene3D" id="1.10.150.170">
    <property type="entry name" value="Putative methyltransferase TM0872, insert domain"/>
    <property type="match status" value="1"/>
</dbReference>